<dbReference type="PANTHER" id="PTHR10662:SF22">
    <property type="entry name" value="NUCLEAR RNA EXPORT FACTOR 1"/>
    <property type="match status" value="1"/>
</dbReference>
<dbReference type="PROSITE" id="PS51450">
    <property type="entry name" value="LRR"/>
    <property type="match status" value="1"/>
</dbReference>
<dbReference type="InterPro" id="IPR032675">
    <property type="entry name" value="LRR_dom_sf"/>
</dbReference>
<comment type="similarity">
    <text evidence="2">Belongs to the NXF family.</text>
</comment>
<dbReference type="GO" id="GO:0016973">
    <property type="term" value="P:poly(A)+ mRNA export from nucleus"/>
    <property type="evidence" value="ECO:0007669"/>
    <property type="project" value="TreeGrafter"/>
</dbReference>
<dbReference type="Gene3D" id="3.10.450.50">
    <property type="match status" value="1"/>
</dbReference>
<comment type="caution">
    <text evidence="10">The sequence shown here is derived from an EMBL/GenBank/DDBJ whole genome shotgun (WGS) entry which is preliminary data.</text>
</comment>
<dbReference type="InterPro" id="IPR057125">
    <property type="entry name" value="NXF1/2/3/5-like_LRR"/>
</dbReference>
<dbReference type="InterPro" id="IPR005637">
    <property type="entry name" value="TAP_C_dom"/>
</dbReference>
<evidence type="ECO:0000256" key="6">
    <source>
        <dbReference type="ARBA" id="ARBA00022816"/>
    </source>
</evidence>
<dbReference type="InterPro" id="IPR009060">
    <property type="entry name" value="UBA-like_sf"/>
</dbReference>
<reference evidence="10" key="2">
    <citation type="submission" date="2023-03" db="EMBL/GenBank/DDBJ databases">
        <authorList>
            <person name="Inwood S.N."/>
            <person name="Skelly J.G."/>
            <person name="Guhlin J."/>
            <person name="Harrop T.W.R."/>
            <person name="Goldson S.G."/>
            <person name="Dearden P.K."/>
        </authorList>
    </citation>
    <scope>NUCLEOTIDE SEQUENCE</scope>
    <source>
        <strain evidence="10">Lincoln</strain>
        <tissue evidence="10">Whole body</tissue>
    </source>
</reference>
<evidence type="ECO:0000256" key="1">
    <source>
        <dbReference type="ARBA" id="ARBA00004123"/>
    </source>
</evidence>
<keyword evidence="11" id="KW-1185">Reference proteome</keyword>
<dbReference type="PANTHER" id="PTHR10662">
    <property type="entry name" value="NUCLEAR RNA EXPORT FACTOR"/>
    <property type="match status" value="1"/>
</dbReference>
<dbReference type="SUPFAM" id="SSF54928">
    <property type="entry name" value="RNA-binding domain, RBD"/>
    <property type="match status" value="1"/>
</dbReference>
<dbReference type="Proteomes" id="UP001168972">
    <property type="component" value="Unassembled WGS sequence"/>
</dbReference>
<comment type="subcellular location">
    <subcellularLocation>
        <location evidence="1">Nucleus</location>
    </subcellularLocation>
</comment>
<dbReference type="Pfam" id="PF22602">
    <property type="entry name" value="NXF_NTF2"/>
    <property type="match status" value="1"/>
</dbReference>
<dbReference type="SUPFAM" id="SSF52058">
    <property type="entry name" value="L domain-like"/>
    <property type="match status" value="1"/>
</dbReference>
<organism evidence="10 11">
    <name type="scientific">Microctonus hyperodae</name>
    <name type="common">Parasitoid wasp</name>
    <dbReference type="NCBI Taxonomy" id="165561"/>
    <lineage>
        <taxon>Eukaryota</taxon>
        <taxon>Metazoa</taxon>
        <taxon>Ecdysozoa</taxon>
        <taxon>Arthropoda</taxon>
        <taxon>Hexapoda</taxon>
        <taxon>Insecta</taxon>
        <taxon>Pterygota</taxon>
        <taxon>Neoptera</taxon>
        <taxon>Endopterygota</taxon>
        <taxon>Hymenoptera</taxon>
        <taxon>Apocrita</taxon>
        <taxon>Ichneumonoidea</taxon>
        <taxon>Braconidae</taxon>
        <taxon>Euphorinae</taxon>
        <taxon>Microctonus</taxon>
    </lineage>
</organism>
<proteinExistence type="inferred from homology"/>
<feature type="domain" description="NTF2" evidence="8">
    <location>
        <begin position="302"/>
        <end position="448"/>
    </location>
</feature>
<evidence type="ECO:0000256" key="4">
    <source>
        <dbReference type="ARBA" id="ARBA00022614"/>
    </source>
</evidence>
<dbReference type="InterPro" id="IPR032710">
    <property type="entry name" value="NTF2-like_dom_sf"/>
</dbReference>
<keyword evidence="3" id="KW-0813">Transport</keyword>
<reference evidence="10" key="1">
    <citation type="journal article" date="2023" name="bioRxiv">
        <title>Scaffold-level genome assemblies of two parasitoid biocontrol wasps reveal the parthenogenesis mechanism and an associated novel virus.</title>
        <authorList>
            <person name="Inwood S."/>
            <person name="Skelly J."/>
            <person name="Guhlin J."/>
            <person name="Harrop T."/>
            <person name="Goldson S."/>
            <person name="Dearden P."/>
        </authorList>
    </citation>
    <scope>NUCLEOTIDE SEQUENCE</scope>
    <source>
        <strain evidence="10">Lincoln</strain>
        <tissue evidence="10">Whole body</tissue>
    </source>
</reference>
<keyword evidence="4" id="KW-0433">Leucine-rich repeat</keyword>
<dbReference type="InterPro" id="IPR030217">
    <property type="entry name" value="NXF_fam"/>
</dbReference>
<sequence>MSSTSKLVTNSTWEPLRLTYTKPSFNNHELALAARQDLWHKFIIFDAADYEKEIILDAIMTICRPEVLLPIMYKVDSAKKGTFLAKCSIAAIETLVRQGFQIQLSEGHIIKMDIVLGFINMNELQINPHRIIADVIASRWDPLKKYLNLEDFEHIKELSPIYCPLSSPGVFVFVLRCCKMRIGNPRDNKLPIKELNLRNNKLQGVMLYEKLINYNLIKLDLRFNNIENLDYLRYFTEFKITELWLDGNPICTQFTKAEDYIQAVKHIFPQLQKLDGAIVDQEQKCIPITYSYYLGDGKHLSLVKQFVKHYFTLFDQKDRNVLHGLYEPDAFFSATVGDIANPRHRQLTKLININRNLLKVVDYSRCYKYLIHGSNDIIDCLRRIPPTFHEYKNYNVDLIYQGNNLLVISIQGSFFYREFPISLLFNRTFIIIEKEANEYQIVNDQYHIQSGYAMMLESNNAKLGLNQIPEFIPTIMSEGEKNDLLKFLSNVSTMNLRFCQIFLEKANWDLRAAIASFIKAYTVNDISPKAFEIID</sequence>
<dbReference type="AlphaFoldDB" id="A0AA39FCY1"/>
<dbReference type="InterPro" id="IPR002075">
    <property type="entry name" value="NTF2_dom"/>
</dbReference>
<dbReference type="PROSITE" id="PS50177">
    <property type="entry name" value="NTF2_DOMAIN"/>
    <property type="match status" value="1"/>
</dbReference>
<gene>
    <name evidence="10" type="ORF">PV327_004681</name>
</gene>
<dbReference type="SMART" id="SM00804">
    <property type="entry name" value="TAP_C"/>
    <property type="match status" value="1"/>
</dbReference>
<dbReference type="InterPro" id="IPR001611">
    <property type="entry name" value="Leu-rich_rpt"/>
</dbReference>
<dbReference type="SUPFAM" id="SSF46934">
    <property type="entry name" value="UBA-like"/>
    <property type="match status" value="1"/>
</dbReference>
<keyword evidence="7" id="KW-0539">Nucleus</keyword>
<evidence type="ECO:0000256" key="3">
    <source>
        <dbReference type="ARBA" id="ARBA00022448"/>
    </source>
</evidence>
<evidence type="ECO:0000259" key="9">
    <source>
        <dbReference type="PROSITE" id="PS51281"/>
    </source>
</evidence>
<feature type="domain" description="TAP-C" evidence="9">
    <location>
        <begin position="479"/>
        <end position="534"/>
    </location>
</feature>
<dbReference type="InterPro" id="IPR035979">
    <property type="entry name" value="RBD_domain_sf"/>
</dbReference>
<evidence type="ECO:0000256" key="5">
    <source>
        <dbReference type="ARBA" id="ARBA00022737"/>
    </source>
</evidence>
<name>A0AA39FCY1_MICHY</name>
<dbReference type="GO" id="GO:0005634">
    <property type="term" value="C:nucleus"/>
    <property type="evidence" value="ECO:0007669"/>
    <property type="project" value="UniProtKB-SubCell"/>
</dbReference>
<evidence type="ECO:0000256" key="7">
    <source>
        <dbReference type="ARBA" id="ARBA00023242"/>
    </source>
</evidence>
<evidence type="ECO:0000313" key="10">
    <source>
        <dbReference type="EMBL" id="KAK0167257.1"/>
    </source>
</evidence>
<keyword evidence="5" id="KW-0677">Repeat</keyword>
<dbReference type="Gene3D" id="1.10.8.10">
    <property type="entry name" value="DNA helicase RuvA subunit, C-terminal domain"/>
    <property type="match status" value="1"/>
</dbReference>
<dbReference type="SUPFAM" id="SSF54427">
    <property type="entry name" value="NTF2-like"/>
    <property type="match status" value="1"/>
</dbReference>
<accession>A0AA39FCY1</accession>
<dbReference type="InterPro" id="IPR018222">
    <property type="entry name" value="Nuclear_transport_factor_2_euk"/>
</dbReference>
<keyword evidence="6" id="KW-0509">mRNA transport</keyword>
<dbReference type="PROSITE" id="PS51281">
    <property type="entry name" value="TAP_C"/>
    <property type="match status" value="1"/>
</dbReference>
<evidence type="ECO:0000313" key="11">
    <source>
        <dbReference type="Proteomes" id="UP001168972"/>
    </source>
</evidence>
<dbReference type="EMBL" id="JAQQBR010001832">
    <property type="protein sequence ID" value="KAK0167257.1"/>
    <property type="molecule type" value="Genomic_DNA"/>
</dbReference>
<protein>
    <submittedName>
        <fullName evidence="10">Uncharacterized protein</fullName>
    </submittedName>
</protein>
<evidence type="ECO:0000256" key="2">
    <source>
        <dbReference type="ARBA" id="ARBA00009285"/>
    </source>
</evidence>
<evidence type="ECO:0000259" key="8">
    <source>
        <dbReference type="PROSITE" id="PS50177"/>
    </source>
</evidence>
<dbReference type="Pfam" id="PF03943">
    <property type="entry name" value="TAP_C"/>
    <property type="match status" value="1"/>
</dbReference>
<dbReference type="Pfam" id="PF24048">
    <property type="entry name" value="LRR_NXF1-5"/>
    <property type="match status" value="1"/>
</dbReference>
<dbReference type="GO" id="GO:0003723">
    <property type="term" value="F:RNA binding"/>
    <property type="evidence" value="ECO:0007669"/>
    <property type="project" value="TreeGrafter"/>
</dbReference>
<dbReference type="Gene3D" id="3.80.10.10">
    <property type="entry name" value="Ribonuclease Inhibitor"/>
    <property type="match status" value="1"/>
</dbReference>